<evidence type="ECO:0000313" key="1">
    <source>
        <dbReference type="EMBL" id="KAJ3116488.1"/>
    </source>
</evidence>
<sequence>MNEFIVDGVSGILVDHYDLSTEEYQGMAPYFKSVARVGVDHICAAVSRVLNLSIEERRQIGQNARRNYLHDKNEMIKNIEELRNEITKKKI</sequence>
<dbReference type="AlphaFoldDB" id="A0AAD5T3G4"/>
<gene>
    <name evidence="1" type="ORF">HK100_001054</name>
</gene>
<evidence type="ECO:0000313" key="2">
    <source>
        <dbReference type="Proteomes" id="UP001211907"/>
    </source>
</evidence>
<dbReference type="EMBL" id="JADGJH010001226">
    <property type="protein sequence ID" value="KAJ3116488.1"/>
    <property type="molecule type" value="Genomic_DNA"/>
</dbReference>
<accession>A0AAD5T3G4</accession>
<dbReference type="Proteomes" id="UP001211907">
    <property type="component" value="Unassembled WGS sequence"/>
</dbReference>
<comment type="caution">
    <text evidence="1">The sequence shown here is derived from an EMBL/GenBank/DDBJ whole genome shotgun (WGS) entry which is preliminary data.</text>
</comment>
<reference evidence="1" key="1">
    <citation type="submission" date="2020-05" db="EMBL/GenBank/DDBJ databases">
        <title>Phylogenomic resolution of chytrid fungi.</title>
        <authorList>
            <person name="Stajich J.E."/>
            <person name="Amses K."/>
            <person name="Simmons R."/>
            <person name="Seto K."/>
            <person name="Myers J."/>
            <person name="Bonds A."/>
            <person name="Quandt C.A."/>
            <person name="Barry K."/>
            <person name="Liu P."/>
            <person name="Grigoriev I."/>
            <person name="Longcore J.E."/>
            <person name="James T.Y."/>
        </authorList>
    </citation>
    <scope>NUCLEOTIDE SEQUENCE</scope>
    <source>
        <strain evidence="1">JEL0513</strain>
    </source>
</reference>
<name>A0AAD5T3G4_9FUNG</name>
<keyword evidence="2" id="KW-1185">Reference proteome</keyword>
<organism evidence="1 2">
    <name type="scientific">Physocladia obscura</name>
    <dbReference type="NCBI Taxonomy" id="109957"/>
    <lineage>
        <taxon>Eukaryota</taxon>
        <taxon>Fungi</taxon>
        <taxon>Fungi incertae sedis</taxon>
        <taxon>Chytridiomycota</taxon>
        <taxon>Chytridiomycota incertae sedis</taxon>
        <taxon>Chytridiomycetes</taxon>
        <taxon>Chytridiales</taxon>
        <taxon>Chytriomycetaceae</taxon>
        <taxon>Physocladia</taxon>
    </lineage>
</organism>
<proteinExistence type="predicted"/>
<protein>
    <submittedName>
        <fullName evidence="1">Uncharacterized protein</fullName>
    </submittedName>
</protein>